<gene>
    <name evidence="3" type="ORF">Ahu01nite_075900</name>
</gene>
<dbReference type="InterPro" id="IPR008979">
    <property type="entry name" value="Galactose-bd-like_sf"/>
</dbReference>
<dbReference type="InterPro" id="IPR006311">
    <property type="entry name" value="TAT_signal"/>
</dbReference>
<evidence type="ECO:0000259" key="2">
    <source>
        <dbReference type="PROSITE" id="PS50022"/>
    </source>
</evidence>
<dbReference type="InterPro" id="IPR000421">
    <property type="entry name" value="FA58C"/>
</dbReference>
<organism evidence="3 4">
    <name type="scientific">Winogradskya humida</name>
    <dbReference type="NCBI Taxonomy" id="113566"/>
    <lineage>
        <taxon>Bacteria</taxon>
        <taxon>Bacillati</taxon>
        <taxon>Actinomycetota</taxon>
        <taxon>Actinomycetes</taxon>
        <taxon>Micromonosporales</taxon>
        <taxon>Micromonosporaceae</taxon>
        <taxon>Winogradskya</taxon>
    </lineage>
</organism>
<dbReference type="EMBL" id="BOMN01000111">
    <property type="protein sequence ID" value="GIE24488.1"/>
    <property type="molecule type" value="Genomic_DNA"/>
</dbReference>
<accession>A0ABQ4A1J6</accession>
<dbReference type="Proteomes" id="UP000603200">
    <property type="component" value="Unassembled WGS sequence"/>
</dbReference>
<proteinExistence type="predicted"/>
<dbReference type="RefSeq" id="WP_203841501.1">
    <property type="nucleotide sequence ID" value="NZ_BAAATV010000019.1"/>
</dbReference>
<feature type="region of interest" description="Disordered" evidence="1">
    <location>
        <begin position="870"/>
        <end position="904"/>
    </location>
</feature>
<evidence type="ECO:0000313" key="4">
    <source>
        <dbReference type="Proteomes" id="UP000603200"/>
    </source>
</evidence>
<dbReference type="PROSITE" id="PS50022">
    <property type="entry name" value="FA58C_3"/>
    <property type="match status" value="1"/>
</dbReference>
<dbReference type="Gene3D" id="2.60.120.260">
    <property type="entry name" value="Galactose-binding domain-like"/>
    <property type="match status" value="2"/>
</dbReference>
<evidence type="ECO:0000256" key="1">
    <source>
        <dbReference type="SAM" id="MobiDB-lite"/>
    </source>
</evidence>
<name>A0ABQ4A1J6_9ACTN</name>
<evidence type="ECO:0000313" key="3">
    <source>
        <dbReference type="EMBL" id="GIE24488.1"/>
    </source>
</evidence>
<feature type="domain" description="F5/8 type C" evidence="2">
    <location>
        <begin position="580"/>
        <end position="693"/>
    </location>
</feature>
<dbReference type="SUPFAM" id="SSF49785">
    <property type="entry name" value="Galactose-binding domain-like"/>
    <property type="match status" value="2"/>
</dbReference>
<reference evidence="3 4" key="1">
    <citation type="submission" date="2021-01" db="EMBL/GenBank/DDBJ databases">
        <title>Whole genome shotgun sequence of Actinoplanes humidus NBRC 14915.</title>
        <authorList>
            <person name="Komaki H."/>
            <person name="Tamura T."/>
        </authorList>
    </citation>
    <scope>NUCLEOTIDE SEQUENCE [LARGE SCALE GENOMIC DNA]</scope>
    <source>
        <strain evidence="3 4">NBRC 14915</strain>
    </source>
</reference>
<protein>
    <recommendedName>
        <fullName evidence="2">F5/8 type C domain-containing protein</fullName>
    </recommendedName>
</protein>
<dbReference type="PROSITE" id="PS51318">
    <property type="entry name" value="TAT"/>
    <property type="match status" value="1"/>
</dbReference>
<keyword evidence="4" id="KW-1185">Reference proteome</keyword>
<sequence>MSISRRGFLALPGIAGAALVTPGPPWPVQARDAVADIYRELLHVHTRWVEQQWDAGIGAYQAADFRFAAVLGNAVLLGVEDYDAELAGVDRGTLLSRTLATIRRFAATNVLAGGAEWGRRLFWDSTFELYFVLAARILWDDLDEATRSNVTAIAEGQAAYAYGLGTADDPLSGDWTPHGTTGGRIGDTKLEEMGVYAQALAPGVAWTGDPAWRERFDLWAMNASGLPAADAANPALVDGRRVSDNTAGNLYDTFIVENHGSANPHYQAELWRTAGRAAIHFLVAGRPLPRVLTHQPNGEQLWRTLRLLATDAGEPVMPMVADRYHLYGRDILPLAFLAQVQGDRDAARAEADLAARMMPYLTYAPQYQLTKFSGEDKYEPEARAELAIAYLFHRHRGRPVAPLPAREFFRRAAGTRDFGADVGLTAQQAEDGFAAAVTKPGFVRFLWQPRHDHWLIDTRGPGFLPAGAMATARSSTAYETIRDGFDATATVLAVNSGYAGFVTLPTGSVVYASTGVGPDEGALTLFALSMPGVPGLTGTRTFTSAQGTVTLAPQSIGGTQEVAFPARSARFVRMLGRRAATQYGYSLWTFVVLDQAGTDLARQATPFASSQDPAHPAAHAVDGDEQTRWAVAREERARADSWLAVDLGADQVVSGVRLSWEAAYAGAYVVQTSADGDSWADAVAVPDTRTVEGGWIDIDGRAGIVSRDPARAIAVTATSVVAAPGPAAPTLLEGYAGDLSGLSRAAARPAVTAPSGLRADDVDGFLSVFNLTAVAVTGAPIGLPSARRLYRGVQIATGDGLDWFASLAAGSAVVEAPRFTVDGRSPAGTRFEVTDSHHVTVTAPPGERVGIIVRAGHWSARVDLARGRSRSLTVPGGPVTPAADLARGRTTFPTSPLPEGMGAPARAVDGDPATAWRPGPAGRMVVDLGTVRSLTRLRLAWSSGPRVPVVVQSSTDGIQYADLVRIPRPTRNDDLPARTEARYVAVAVPRWRTGNAELAVLEVF</sequence>
<comment type="caution">
    <text evidence="3">The sequence shown here is derived from an EMBL/GenBank/DDBJ whole genome shotgun (WGS) entry which is preliminary data.</text>
</comment>
<dbReference type="Pfam" id="PF00754">
    <property type="entry name" value="F5_F8_type_C"/>
    <property type="match status" value="2"/>
</dbReference>